<sequence>MAVHVFSAISERISPMKQTGDLLKFTVDGSQPVAKRLETVGRQQEIADTTRCQVEKDLQHLIRRHGCSHSILLAMFSQEASADGNRSVQDDKDPEWWPALNSRKVQTAIEELKLPWSMLTTCSAASLPLHLRLPPQSTPTSQHLGRSQNRRHKPHCICTSHSTSFLNSMAIQANDFDS</sequence>
<protein>
    <submittedName>
        <fullName evidence="2">Uncharacterized protein</fullName>
    </submittedName>
</protein>
<feature type="region of interest" description="Disordered" evidence="1">
    <location>
        <begin position="133"/>
        <end position="153"/>
    </location>
</feature>
<gene>
    <name evidence="2" type="ORF">AB6A40_010905</name>
</gene>
<name>A0ABD6EXY2_9BILA</name>
<dbReference type="EMBL" id="JBGFUD010015800">
    <property type="protein sequence ID" value="MFH4984196.1"/>
    <property type="molecule type" value="Genomic_DNA"/>
</dbReference>
<comment type="caution">
    <text evidence="2">The sequence shown here is derived from an EMBL/GenBank/DDBJ whole genome shotgun (WGS) entry which is preliminary data.</text>
</comment>
<organism evidence="2 3">
    <name type="scientific">Gnathostoma spinigerum</name>
    <dbReference type="NCBI Taxonomy" id="75299"/>
    <lineage>
        <taxon>Eukaryota</taxon>
        <taxon>Metazoa</taxon>
        <taxon>Ecdysozoa</taxon>
        <taxon>Nematoda</taxon>
        <taxon>Chromadorea</taxon>
        <taxon>Rhabditida</taxon>
        <taxon>Spirurina</taxon>
        <taxon>Gnathostomatomorpha</taxon>
        <taxon>Gnathostomatoidea</taxon>
        <taxon>Gnathostomatidae</taxon>
        <taxon>Gnathostoma</taxon>
    </lineage>
</organism>
<reference evidence="2 3" key="1">
    <citation type="submission" date="2024-08" db="EMBL/GenBank/DDBJ databases">
        <title>Gnathostoma spinigerum genome.</title>
        <authorList>
            <person name="Gonzalez-Bertolin B."/>
            <person name="Monzon S."/>
            <person name="Zaballos A."/>
            <person name="Jimenez P."/>
            <person name="Dekumyoy P."/>
            <person name="Varona S."/>
            <person name="Cuesta I."/>
            <person name="Sumanam S."/>
            <person name="Adisakwattana P."/>
            <person name="Gasser R.B."/>
            <person name="Hernandez-Gonzalez A."/>
            <person name="Young N.D."/>
            <person name="Perteguer M.J."/>
        </authorList>
    </citation>
    <scope>NUCLEOTIDE SEQUENCE [LARGE SCALE GENOMIC DNA]</scope>
    <source>
        <strain evidence="2">AL3</strain>
        <tissue evidence="2">Liver</tissue>
    </source>
</reference>
<keyword evidence="3" id="KW-1185">Reference proteome</keyword>
<evidence type="ECO:0000313" key="3">
    <source>
        <dbReference type="Proteomes" id="UP001608902"/>
    </source>
</evidence>
<dbReference type="Proteomes" id="UP001608902">
    <property type="component" value="Unassembled WGS sequence"/>
</dbReference>
<evidence type="ECO:0000313" key="2">
    <source>
        <dbReference type="EMBL" id="MFH4984196.1"/>
    </source>
</evidence>
<feature type="compositionally biased region" description="Polar residues" evidence="1">
    <location>
        <begin position="138"/>
        <end position="147"/>
    </location>
</feature>
<accession>A0ABD6EXY2</accession>
<proteinExistence type="predicted"/>
<evidence type="ECO:0000256" key="1">
    <source>
        <dbReference type="SAM" id="MobiDB-lite"/>
    </source>
</evidence>
<dbReference type="AlphaFoldDB" id="A0ABD6EXY2"/>